<evidence type="ECO:0000256" key="5">
    <source>
        <dbReference type="ARBA" id="ARBA00023136"/>
    </source>
</evidence>
<comment type="subcellular location">
    <subcellularLocation>
        <location evidence="1">Cell membrane</location>
        <topology evidence="1">Multi-pass membrane protein</topology>
    </subcellularLocation>
</comment>
<dbReference type="PANTHER" id="PTHR34820">
    <property type="entry name" value="INNER MEMBRANE PROTEIN YEBZ"/>
    <property type="match status" value="1"/>
</dbReference>
<reference evidence="8" key="1">
    <citation type="submission" date="2020-02" db="EMBL/GenBank/DDBJ databases">
        <authorList>
            <person name="Meier V. D."/>
        </authorList>
    </citation>
    <scope>NUCLEOTIDE SEQUENCE</scope>
    <source>
        <strain evidence="8">AVDCRST_MAG72</strain>
    </source>
</reference>
<gene>
    <name evidence="8" type="ORF">AVDCRST_MAG72-524</name>
</gene>
<dbReference type="AlphaFoldDB" id="A0A6J4LK84"/>
<sequence length="321" mass="32124">MPEAAAPARVPVVGLLLGAGAAAALTMVLVLLLGGGAPPAAVPGLPTAGPVLDWTLAVSPLASNLLAAAVVGLFLLASGLLHSTGRTQAAAAAAATLAVGWVVLSLLLASVAALRIQQLAPPSAFWAEVAGSGQVRASVSTAVLAAVAGAVVRARPRLGFCLVLVALIPEALTGHVRTAEAPALTTVMVFVHVVAASLWLGGLVALGWTALRHPASWSEQLTGFSRMALGCVVVLVVTGSVSALAVGGGLGALVRSEYGVVVSLKAVLLLALATIGLLQRRYVIAHGSRSRRDFVLLAGSELILMGLVFSLATGLSQTPPM</sequence>
<feature type="transmembrane region" description="Helical" evidence="6">
    <location>
        <begin position="159"/>
        <end position="177"/>
    </location>
</feature>
<name>A0A6J4LK84_9ACTN</name>
<evidence type="ECO:0000256" key="6">
    <source>
        <dbReference type="SAM" id="Phobius"/>
    </source>
</evidence>
<dbReference type="EMBL" id="CADCUJ010000020">
    <property type="protein sequence ID" value="CAA9335817.1"/>
    <property type="molecule type" value="Genomic_DNA"/>
</dbReference>
<feature type="transmembrane region" description="Helical" evidence="6">
    <location>
        <begin position="12"/>
        <end position="34"/>
    </location>
</feature>
<organism evidence="8">
    <name type="scientific">uncultured Nocardioidaceae bacterium</name>
    <dbReference type="NCBI Taxonomy" id="253824"/>
    <lineage>
        <taxon>Bacteria</taxon>
        <taxon>Bacillati</taxon>
        <taxon>Actinomycetota</taxon>
        <taxon>Actinomycetes</taxon>
        <taxon>Propionibacteriales</taxon>
        <taxon>Nocardioidaceae</taxon>
        <taxon>environmental samples</taxon>
    </lineage>
</organism>
<evidence type="ECO:0000256" key="4">
    <source>
        <dbReference type="ARBA" id="ARBA00022989"/>
    </source>
</evidence>
<evidence type="ECO:0000259" key="7">
    <source>
        <dbReference type="Pfam" id="PF05425"/>
    </source>
</evidence>
<feature type="transmembrane region" description="Helical" evidence="6">
    <location>
        <begin position="258"/>
        <end position="278"/>
    </location>
</feature>
<feature type="transmembrane region" description="Helical" evidence="6">
    <location>
        <begin position="89"/>
        <end position="114"/>
    </location>
</feature>
<dbReference type="Pfam" id="PF05425">
    <property type="entry name" value="CopD"/>
    <property type="match status" value="1"/>
</dbReference>
<keyword evidence="4 6" id="KW-1133">Transmembrane helix</keyword>
<evidence type="ECO:0000256" key="3">
    <source>
        <dbReference type="ARBA" id="ARBA00022692"/>
    </source>
</evidence>
<evidence type="ECO:0000256" key="2">
    <source>
        <dbReference type="ARBA" id="ARBA00022475"/>
    </source>
</evidence>
<dbReference type="InterPro" id="IPR008457">
    <property type="entry name" value="Cu-R_CopD_dom"/>
</dbReference>
<dbReference type="GO" id="GO:0005886">
    <property type="term" value="C:plasma membrane"/>
    <property type="evidence" value="ECO:0007669"/>
    <property type="project" value="UniProtKB-SubCell"/>
</dbReference>
<keyword evidence="3 6" id="KW-0812">Transmembrane</keyword>
<feature type="transmembrane region" description="Helical" evidence="6">
    <location>
        <begin position="223"/>
        <end position="246"/>
    </location>
</feature>
<feature type="domain" description="Copper resistance protein D" evidence="7">
    <location>
        <begin position="221"/>
        <end position="314"/>
    </location>
</feature>
<dbReference type="GO" id="GO:0006825">
    <property type="term" value="P:copper ion transport"/>
    <property type="evidence" value="ECO:0007669"/>
    <property type="project" value="InterPro"/>
</dbReference>
<evidence type="ECO:0000256" key="1">
    <source>
        <dbReference type="ARBA" id="ARBA00004651"/>
    </source>
</evidence>
<keyword evidence="2" id="KW-1003">Cell membrane</keyword>
<feature type="transmembrane region" description="Helical" evidence="6">
    <location>
        <begin position="134"/>
        <end position="152"/>
    </location>
</feature>
<keyword evidence="5 6" id="KW-0472">Membrane</keyword>
<feature type="transmembrane region" description="Helical" evidence="6">
    <location>
        <begin position="54"/>
        <end position="77"/>
    </location>
</feature>
<dbReference type="InterPro" id="IPR032694">
    <property type="entry name" value="CopC/D"/>
</dbReference>
<feature type="transmembrane region" description="Helical" evidence="6">
    <location>
        <begin position="294"/>
        <end position="315"/>
    </location>
</feature>
<dbReference type="PANTHER" id="PTHR34820:SF4">
    <property type="entry name" value="INNER MEMBRANE PROTEIN YEBZ"/>
    <property type="match status" value="1"/>
</dbReference>
<proteinExistence type="predicted"/>
<accession>A0A6J4LK84</accession>
<evidence type="ECO:0000313" key="8">
    <source>
        <dbReference type="EMBL" id="CAA9335817.1"/>
    </source>
</evidence>
<feature type="transmembrane region" description="Helical" evidence="6">
    <location>
        <begin position="189"/>
        <end position="211"/>
    </location>
</feature>
<protein>
    <submittedName>
        <fullName evidence="8">Copper resistance protein D</fullName>
    </submittedName>
</protein>